<dbReference type="EMBL" id="GL629765">
    <property type="protein sequence ID" value="EFX04706.1"/>
    <property type="molecule type" value="Genomic_DNA"/>
</dbReference>
<keyword evidence="3" id="KW-1185">Reference proteome</keyword>
<evidence type="ECO:0000313" key="3">
    <source>
        <dbReference type="Proteomes" id="UP000007796"/>
    </source>
</evidence>
<evidence type="ECO:0000313" key="2">
    <source>
        <dbReference type="EMBL" id="EFX04706.1"/>
    </source>
</evidence>
<dbReference type="AlphaFoldDB" id="F0XF51"/>
<gene>
    <name evidence="2" type="ORF">CMQ_1634</name>
</gene>
<sequence length="158" mass="17906">MASASFLRQDGDLGHDPDLDTNRLLPTSNRRRKRHQVRVQGRLALPQQQSVDDDASGTDEEDTVETARRDRQRRGYGIGGAGNIRRPTEVTFPLSKRPGGLTPRPRSAHGLGRDGREERDERDTRDERADYGTRESRPWAWMRGLLGRRGIRAPETVP</sequence>
<dbReference type="eggNOG" id="ENOG502RA97">
    <property type="taxonomic scope" value="Eukaryota"/>
</dbReference>
<evidence type="ECO:0000256" key="1">
    <source>
        <dbReference type="SAM" id="MobiDB-lite"/>
    </source>
</evidence>
<accession>F0XF51</accession>
<dbReference type="Proteomes" id="UP000007796">
    <property type="component" value="Unassembled WGS sequence"/>
</dbReference>
<protein>
    <submittedName>
        <fullName evidence="2">Uncharacterized protein</fullName>
    </submittedName>
</protein>
<name>F0XF51_GROCL</name>
<proteinExistence type="predicted"/>
<feature type="compositionally biased region" description="Basic and acidic residues" evidence="1">
    <location>
        <begin position="111"/>
        <end position="134"/>
    </location>
</feature>
<feature type="compositionally biased region" description="Basic and acidic residues" evidence="1">
    <location>
        <begin position="9"/>
        <end position="21"/>
    </location>
</feature>
<dbReference type="RefSeq" id="XP_014174188.1">
    <property type="nucleotide sequence ID" value="XM_014318713.1"/>
</dbReference>
<dbReference type="HOGENOM" id="CLU_1669553_0_0_1"/>
<feature type="compositionally biased region" description="Acidic residues" evidence="1">
    <location>
        <begin position="51"/>
        <end position="64"/>
    </location>
</feature>
<organism evidence="3">
    <name type="scientific">Grosmannia clavigera (strain kw1407 / UAMH 11150)</name>
    <name type="common">Blue stain fungus</name>
    <name type="synonym">Graphiocladiella clavigera</name>
    <dbReference type="NCBI Taxonomy" id="655863"/>
    <lineage>
        <taxon>Eukaryota</taxon>
        <taxon>Fungi</taxon>
        <taxon>Dikarya</taxon>
        <taxon>Ascomycota</taxon>
        <taxon>Pezizomycotina</taxon>
        <taxon>Sordariomycetes</taxon>
        <taxon>Sordariomycetidae</taxon>
        <taxon>Ophiostomatales</taxon>
        <taxon>Ophiostomataceae</taxon>
        <taxon>Leptographium</taxon>
    </lineage>
</organism>
<dbReference type="OrthoDB" id="5150445at2759"/>
<dbReference type="GeneID" id="25974534"/>
<feature type="region of interest" description="Disordered" evidence="1">
    <location>
        <begin position="1"/>
        <end position="134"/>
    </location>
</feature>
<reference evidence="2 3" key="1">
    <citation type="journal article" date="2011" name="Proc. Natl. Acad. Sci. U.S.A.">
        <title>Genome and transcriptome analyses of the mountain pine beetle-fungal symbiont Grosmannia clavigera, a lodgepole pine pathogen.</title>
        <authorList>
            <person name="DiGuistini S."/>
            <person name="Wang Y."/>
            <person name="Liao N.Y."/>
            <person name="Taylor G."/>
            <person name="Tanguay P."/>
            <person name="Feau N."/>
            <person name="Henrissat B."/>
            <person name="Chan S.K."/>
            <person name="Hesse-Orce U."/>
            <person name="Alamouti S.M."/>
            <person name="Tsui C.K.M."/>
            <person name="Docking R.T."/>
            <person name="Levasseur A."/>
            <person name="Haridas S."/>
            <person name="Robertson G."/>
            <person name="Birol I."/>
            <person name="Holt R.A."/>
            <person name="Marra M.A."/>
            <person name="Hamelin R.C."/>
            <person name="Hirst M."/>
            <person name="Jones S.J.M."/>
            <person name="Bohlmann J."/>
            <person name="Breuil C."/>
        </authorList>
    </citation>
    <scope>NUCLEOTIDE SEQUENCE [LARGE SCALE GENOMIC DNA]</scope>
    <source>
        <strain evidence="3">kw1407 / UAMH 11150</strain>
    </source>
</reference>
<dbReference type="InParanoid" id="F0XF51"/>